<protein>
    <submittedName>
        <fullName evidence="2">Uncharacterized protein</fullName>
    </submittedName>
</protein>
<organism evidence="2 3">
    <name type="scientific">Venturia inaequalis</name>
    <name type="common">Apple scab fungus</name>
    <dbReference type="NCBI Taxonomy" id="5025"/>
    <lineage>
        <taxon>Eukaryota</taxon>
        <taxon>Fungi</taxon>
        <taxon>Dikarya</taxon>
        <taxon>Ascomycota</taxon>
        <taxon>Pezizomycotina</taxon>
        <taxon>Dothideomycetes</taxon>
        <taxon>Pleosporomycetidae</taxon>
        <taxon>Venturiales</taxon>
        <taxon>Venturiaceae</taxon>
        <taxon>Venturia</taxon>
    </lineage>
</organism>
<evidence type="ECO:0000313" key="3">
    <source>
        <dbReference type="Proteomes" id="UP000433883"/>
    </source>
</evidence>
<evidence type="ECO:0000313" key="2">
    <source>
        <dbReference type="EMBL" id="KAE9980607.1"/>
    </source>
</evidence>
<reference evidence="2 3" key="1">
    <citation type="submission" date="2019-11" db="EMBL/GenBank/DDBJ databases">
        <title>Venturia inaequalis Genome Resource.</title>
        <authorList>
            <person name="Lichtner F.J."/>
        </authorList>
    </citation>
    <scope>NUCLEOTIDE SEQUENCE [LARGE SCALE GENOMIC DNA]</scope>
    <source>
        <strain evidence="2">Bline_iso_100314</strain>
    </source>
</reference>
<dbReference type="PANTHER" id="PTHR42077:SF1">
    <property type="entry name" value="YALI0F30239P"/>
    <property type="match status" value="1"/>
</dbReference>
<dbReference type="AlphaFoldDB" id="A0A8H3Z4R4"/>
<gene>
    <name evidence="2" type="ORF">BLS_008550</name>
</gene>
<dbReference type="Proteomes" id="UP000433883">
    <property type="component" value="Unassembled WGS sequence"/>
</dbReference>
<keyword evidence="1" id="KW-0812">Transmembrane</keyword>
<proteinExistence type="predicted"/>
<keyword evidence="1" id="KW-0472">Membrane</keyword>
<comment type="caution">
    <text evidence="2">The sequence shown here is derived from an EMBL/GenBank/DDBJ whole genome shotgun (WGS) entry which is preliminary data.</text>
</comment>
<keyword evidence="1" id="KW-1133">Transmembrane helix</keyword>
<dbReference type="EMBL" id="WNWQ01000073">
    <property type="protein sequence ID" value="KAE9980607.1"/>
    <property type="molecule type" value="Genomic_DNA"/>
</dbReference>
<sequence length="116" mass="13413">MGAIGQLVPLVLLFAFVGVFAYFGYQMYVFSNDLADRGVKKMEKKNIFIGKDGAKVGVKEVRTEDYEDKTQKYCPRKHMESRLLPRIQEQDMELRGDTGFQEECATERVEVEFECK</sequence>
<feature type="transmembrane region" description="Helical" evidence="1">
    <location>
        <begin position="6"/>
        <end position="25"/>
    </location>
</feature>
<dbReference type="PANTHER" id="PTHR42077">
    <property type="entry name" value="YALI0F30239P"/>
    <property type="match status" value="1"/>
</dbReference>
<evidence type="ECO:0000256" key="1">
    <source>
        <dbReference type="SAM" id="Phobius"/>
    </source>
</evidence>
<accession>A0A8H3Z4R4</accession>
<name>A0A8H3Z4R4_VENIN</name>